<dbReference type="SUPFAM" id="SSF81296">
    <property type="entry name" value="E set domains"/>
    <property type="match status" value="1"/>
</dbReference>
<keyword evidence="2" id="KW-0732">Signal</keyword>
<dbReference type="InterPro" id="IPR002909">
    <property type="entry name" value="IPT_dom"/>
</dbReference>
<dbReference type="AlphaFoldDB" id="A0A1W1YXN1"/>
<name>A0A1W1YXN1_9SPHI</name>
<dbReference type="PROSITE" id="PS51257">
    <property type="entry name" value="PROKAR_LIPOPROTEIN"/>
    <property type="match status" value="1"/>
</dbReference>
<dbReference type="InterPro" id="IPR011042">
    <property type="entry name" value="6-blade_b-propeller_TolB-like"/>
</dbReference>
<protein>
    <submittedName>
        <fullName evidence="4">IPT/TIG domain-containing protein</fullName>
    </submittedName>
</protein>
<evidence type="ECO:0000313" key="5">
    <source>
        <dbReference type="Proteomes" id="UP000192756"/>
    </source>
</evidence>
<dbReference type="CDD" id="cd00603">
    <property type="entry name" value="IPT_PCSR"/>
    <property type="match status" value="1"/>
</dbReference>
<organism evidence="4 5">
    <name type="scientific">Pedobacter africanus</name>
    <dbReference type="NCBI Taxonomy" id="151894"/>
    <lineage>
        <taxon>Bacteria</taxon>
        <taxon>Pseudomonadati</taxon>
        <taxon>Bacteroidota</taxon>
        <taxon>Sphingobacteriia</taxon>
        <taxon>Sphingobacteriales</taxon>
        <taxon>Sphingobacteriaceae</taxon>
        <taxon>Pedobacter</taxon>
    </lineage>
</organism>
<feature type="signal peptide" evidence="2">
    <location>
        <begin position="1"/>
        <end position="23"/>
    </location>
</feature>
<dbReference type="PANTHER" id="PTHR13833">
    <property type="match status" value="1"/>
</dbReference>
<dbReference type="Gene3D" id="2.60.40.10">
    <property type="entry name" value="Immunoglobulins"/>
    <property type="match status" value="1"/>
</dbReference>
<dbReference type="InterPro" id="IPR001258">
    <property type="entry name" value="NHL_repeat"/>
</dbReference>
<dbReference type="Pfam" id="PF01833">
    <property type="entry name" value="TIG"/>
    <property type="match status" value="1"/>
</dbReference>
<dbReference type="Gene3D" id="2.120.10.30">
    <property type="entry name" value="TolB, C-terminal domain"/>
    <property type="match status" value="3"/>
</dbReference>
<dbReference type="EMBL" id="FWXT01000001">
    <property type="protein sequence ID" value="SMC40886.1"/>
    <property type="molecule type" value="Genomic_DNA"/>
</dbReference>
<dbReference type="Proteomes" id="UP000192756">
    <property type="component" value="Unassembled WGS sequence"/>
</dbReference>
<dbReference type="OrthoDB" id="791543at2"/>
<evidence type="ECO:0000259" key="3">
    <source>
        <dbReference type="Pfam" id="PF01833"/>
    </source>
</evidence>
<dbReference type="InterPro" id="IPR013783">
    <property type="entry name" value="Ig-like_fold"/>
</dbReference>
<keyword evidence="5" id="KW-1185">Reference proteome</keyword>
<evidence type="ECO:0000313" key="4">
    <source>
        <dbReference type="EMBL" id="SMC40886.1"/>
    </source>
</evidence>
<dbReference type="Pfam" id="PF01436">
    <property type="entry name" value="NHL"/>
    <property type="match status" value="1"/>
</dbReference>
<accession>A0A1W1YXN1</accession>
<dbReference type="STRING" id="151894.SAMN04488524_0265"/>
<gene>
    <name evidence="4" type="ORF">SAMN04488524_0265</name>
</gene>
<dbReference type="PANTHER" id="PTHR13833:SF71">
    <property type="entry name" value="NHL DOMAIN-CONTAINING PROTEIN"/>
    <property type="match status" value="1"/>
</dbReference>
<feature type="chain" id="PRO_5013184537" evidence="2">
    <location>
        <begin position="24"/>
        <end position="448"/>
    </location>
</feature>
<dbReference type="SUPFAM" id="SSF101898">
    <property type="entry name" value="NHL repeat"/>
    <property type="match status" value="1"/>
</dbReference>
<evidence type="ECO:0000256" key="1">
    <source>
        <dbReference type="ARBA" id="ARBA00022737"/>
    </source>
</evidence>
<proteinExistence type="predicted"/>
<keyword evidence="1" id="KW-0677">Repeat</keyword>
<dbReference type="RefSeq" id="WP_159451607.1">
    <property type="nucleotide sequence ID" value="NZ_FWXT01000001.1"/>
</dbReference>
<dbReference type="InterPro" id="IPR014756">
    <property type="entry name" value="Ig_E-set"/>
</dbReference>
<reference evidence="5" key="1">
    <citation type="submission" date="2017-04" db="EMBL/GenBank/DDBJ databases">
        <authorList>
            <person name="Varghese N."/>
            <person name="Submissions S."/>
        </authorList>
    </citation>
    <scope>NUCLEOTIDE SEQUENCE [LARGE SCALE GENOMIC DNA]</scope>
    <source>
        <strain evidence="5">DSM 12126</strain>
    </source>
</reference>
<sequence length="448" mass="47135">MKKYKAMKAIFYGATLLLQLGLASCKEQFFEQTDDSYTHNSNAPFVISKFSPLEGSEATEVMIYGDNYSSALSDISVKINGKPVTVLGANKNRMIVKIPAALGSGKIEVTIAGKTVTSTEPFVYTLKRTVSSFAGAGVAGFSDGAADVARFDFRSNAGMDIDSKGNLYVADIFNNCIRKITPAGVVSTFIGKPGVEGYVNGNKDVALFNHPMDVAVDKDDNLYVADAWNWAVRKVTPEGLVSSIRGQAFAFPQGIAINKNTGVVYISSALAANYHGGKIYEFSASGVLNERGVDVPIFSGGMAVDSKGNLIIADNVSSVIYSVNTTTWARTPIAGAAGETGLTDGIGAVARFDHPWGIAVDAKDNIYVAGCGHRFEGPDISASASNIRMIEAGTNKVSTIAGGDTQGFTNGLGGVARFAVPTGIAIGTDGAIYVLDKGNHRIRKIVSE</sequence>
<evidence type="ECO:0000256" key="2">
    <source>
        <dbReference type="SAM" id="SignalP"/>
    </source>
</evidence>
<feature type="domain" description="IPT/TIG" evidence="3">
    <location>
        <begin position="46"/>
        <end position="124"/>
    </location>
</feature>